<feature type="compositionally biased region" description="Basic and acidic residues" evidence="1">
    <location>
        <begin position="521"/>
        <end position="530"/>
    </location>
</feature>
<dbReference type="OrthoDB" id="3801583at2759"/>
<sequence length="838" mass="90710">MPLPNKDSRRSTSPDVQQSIPGRTSWIQRFRQRVSTPVSWHFWQNFQSRNTTRANLDTEQSLVRYSPAPNPRLNPPDTHASTSSEPLATRIAQVGRRLSTPIANYRPHTAPPNRHSVAFRPIRWEFRVDGARGSSGSSGAEPKQRCPYDPTVLQFFDNFEASASFCGLGSGWPWSTRPQFPTPCDDCLQGTERAHINVSPSVFTRKRSRAQQRRSSARNANESATPNRSVMEVSPDPRNSTPRRAQTPRSLRQTPLQASRTWNPSPRPPERMGHRPSTPSQTFNQLVQVVLGTATRPTPYVPAPRLHQVSPGISFIHRSEVRAHQAAIRTGSHSPVLEHQARGNRSIDVVGYTYTPGRHDASATALYAEGSVPGAYLPPAPREVPSPTRVRSPFRRERISLAPVQRPVLVSRLDQPPFVPALPAGTVLRPVSEWARVGSAPESGWESVLGHSAVYRARGKGYSPRVPSPLHEQHGAASSAGESSGCGGGSSGEWSHGTMPSDEGEERRGMRRNGIVNGVGKDPRLRGGDGEEDYFSLRERQVGWDEDWKDGGTLLGETQHPQDKFHCKIFPGDYKLDTCMHPTAEIPSLRGGGGGKPARNRIPASLFYLAGATGRKPDESITVDAWNSMKPKKRMGGLLGMAMYGYKGGKSFVPETRDQEAQTNAEPESAASVTVDVGVSVESPAVGSARAVSPAPTPSRSGDAPASAAEKIVEAGELPSSAAKPDADMPSMPAAGHVANDTPAATPPEPALESHANDEAFAPEATPAPTPDYAASDALKYGSAEATLPYPTTPPPADVSGEKKDVSKDDEPVQMPLTPEELVNKVVEEMRRKGFLVG</sequence>
<organism evidence="2 3">
    <name type="scientific">Paraphaeosphaeria minitans</name>
    <dbReference type="NCBI Taxonomy" id="565426"/>
    <lineage>
        <taxon>Eukaryota</taxon>
        <taxon>Fungi</taxon>
        <taxon>Dikarya</taxon>
        <taxon>Ascomycota</taxon>
        <taxon>Pezizomycotina</taxon>
        <taxon>Dothideomycetes</taxon>
        <taxon>Pleosporomycetidae</taxon>
        <taxon>Pleosporales</taxon>
        <taxon>Massarineae</taxon>
        <taxon>Didymosphaeriaceae</taxon>
        <taxon>Paraphaeosphaeria</taxon>
    </lineage>
</organism>
<keyword evidence="3" id="KW-1185">Reference proteome</keyword>
<dbReference type="AlphaFoldDB" id="A0A9P6GKE3"/>
<feature type="region of interest" description="Disordered" evidence="1">
    <location>
        <begin position="64"/>
        <end position="86"/>
    </location>
</feature>
<feature type="region of interest" description="Disordered" evidence="1">
    <location>
        <begin position="464"/>
        <end position="530"/>
    </location>
</feature>
<gene>
    <name evidence="2" type="ORF">PMIN01_04487</name>
</gene>
<feature type="region of interest" description="Disordered" evidence="1">
    <location>
        <begin position="685"/>
        <end position="819"/>
    </location>
</feature>
<feature type="compositionally biased region" description="Polar residues" evidence="1">
    <location>
        <begin position="13"/>
        <end position="22"/>
    </location>
</feature>
<reference evidence="2" key="1">
    <citation type="journal article" date="2020" name="Mol. Plant Microbe Interact.">
        <title>Genome Sequence of the Biocontrol Agent Coniothyrium minitans strain Conio (IMI 134523).</title>
        <authorList>
            <person name="Patel D."/>
            <person name="Shittu T.A."/>
            <person name="Baroncelli R."/>
            <person name="Muthumeenakshi S."/>
            <person name="Osborne T.H."/>
            <person name="Janganan T.K."/>
            <person name="Sreenivasaprasad S."/>
        </authorList>
    </citation>
    <scope>NUCLEOTIDE SEQUENCE</scope>
    <source>
        <strain evidence="2">Conio</strain>
    </source>
</reference>
<feature type="compositionally biased region" description="Basic residues" evidence="1">
    <location>
        <begin position="204"/>
        <end position="216"/>
    </location>
</feature>
<name>A0A9P6GKE3_9PLEO</name>
<comment type="caution">
    <text evidence="2">The sequence shown here is derived from an EMBL/GenBank/DDBJ whole genome shotgun (WGS) entry which is preliminary data.</text>
</comment>
<proteinExistence type="predicted"/>
<feature type="region of interest" description="Disordered" evidence="1">
    <location>
        <begin position="198"/>
        <end position="280"/>
    </location>
</feature>
<protein>
    <submittedName>
        <fullName evidence="2">Uncharacterized protein</fullName>
    </submittedName>
</protein>
<accession>A0A9P6GKE3</accession>
<evidence type="ECO:0000313" key="3">
    <source>
        <dbReference type="Proteomes" id="UP000756921"/>
    </source>
</evidence>
<feature type="compositionally biased region" description="Polar residues" evidence="1">
    <location>
        <begin position="237"/>
        <end position="264"/>
    </location>
</feature>
<feature type="compositionally biased region" description="Low complexity" evidence="1">
    <location>
        <begin position="759"/>
        <end position="778"/>
    </location>
</feature>
<evidence type="ECO:0000313" key="2">
    <source>
        <dbReference type="EMBL" id="KAF9736708.1"/>
    </source>
</evidence>
<dbReference type="EMBL" id="WJXW01000004">
    <property type="protein sequence ID" value="KAF9736708.1"/>
    <property type="molecule type" value="Genomic_DNA"/>
</dbReference>
<feature type="compositionally biased region" description="Basic and acidic residues" evidence="1">
    <location>
        <begin position="1"/>
        <end position="12"/>
    </location>
</feature>
<feature type="region of interest" description="Disordered" evidence="1">
    <location>
        <begin position="1"/>
        <end position="22"/>
    </location>
</feature>
<dbReference type="Proteomes" id="UP000756921">
    <property type="component" value="Unassembled WGS sequence"/>
</dbReference>
<evidence type="ECO:0000256" key="1">
    <source>
        <dbReference type="SAM" id="MobiDB-lite"/>
    </source>
</evidence>
<feature type="compositionally biased region" description="Basic and acidic residues" evidence="1">
    <location>
        <begin position="800"/>
        <end position="811"/>
    </location>
</feature>